<proteinExistence type="predicted"/>
<protein>
    <submittedName>
        <fullName evidence="2">Uncharacterized protein</fullName>
    </submittedName>
</protein>
<keyword evidence="1" id="KW-1133">Transmembrane helix</keyword>
<evidence type="ECO:0000313" key="2">
    <source>
        <dbReference type="EMBL" id="KAJ7006005.1"/>
    </source>
</evidence>
<dbReference type="AlphaFoldDB" id="A0AAD6WAY5"/>
<evidence type="ECO:0000313" key="3">
    <source>
        <dbReference type="Proteomes" id="UP001164929"/>
    </source>
</evidence>
<feature type="transmembrane region" description="Helical" evidence="1">
    <location>
        <begin position="43"/>
        <end position="59"/>
    </location>
</feature>
<sequence>MNRIGVSQRRDLDRISRRKSLAWLAGFTSPSLGSKCSPNITLFFNLALMLSFVLLASIVESRSVLGHSSIHTRLCLSAGSSKWRHLFCCLKKFHQ</sequence>
<keyword evidence="3" id="KW-1185">Reference proteome</keyword>
<comment type="caution">
    <text evidence="2">The sequence shown here is derived from an EMBL/GenBank/DDBJ whole genome shotgun (WGS) entry which is preliminary data.</text>
</comment>
<accession>A0AAD6WAY5</accession>
<organism evidence="2 3">
    <name type="scientific">Populus alba x Populus x berolinensis</name>
    <dbReference type="NCBI Taxonomy" id="444605"/>
    <lineage>
        <taxon>Eukaryota</taxon>
        <taxon>Viridiplantae</taxon>
        <taxon>Streptophyta</taxon>
        <taxon>Embryophyta</taxon>
        <taxon>Tracheophyta</taxon>
        <taxon>Spermatophyta</taxon>
        <taxon>Magnoliopsida</taxon>
        <taxon>eudicotyledons</taxon>
        <taxon>Gunneridae</taxon>
        <taxon>Pentapetalae</taxon>
        <taxon>rosids</taxon>
        <taxon>fabids</taxon>
        <taxon>Malpighiales</taxon>
        <taxon>Salicaceae</taxon>
        <taxon>Saliceae</taxon>
        <taxon>Populus</taxon>
    </lineage>
</organism>
<name>A0AAD6WAY5_9ROSI</name>
<keyword evidence="1" id="KW-0812">Transmembrane</keyword>
<dbReference type="EMBL" id="JAQIZT010000002">
    <property type="protein sequence ID" value="KAJ7006005.1"/>
    <property type="molecule type" value="Genomic_DNA"/>
</dbReference>
<evidence type="ECO:0000256" key="1">
    <source>
        <dbReference type="SAM" id="Phobius"/>
    </source>
</evidence>
<dbReference type="Proteomes" id="UP001164929">
    <property type="component" value="Chromosome 2"/>
</dbReference>
<reference evidence="2" key="1">
    <citation type="journal article" date="2023" name="Mol. Ecol. Resour.">
        <title>Chromosome-level genome assembly of a triploid poplar Populus alba 'Berolinensis'.</title>
        <authorList>
            <person name="Chen S."/>
            <person name="Yu Y."/>
            <person name="Wang X."/>
            <person name="Wang S."/>
            <person name="Zhang T."/>
            <person name="Zhou Y."/>
            <person name="He R."/>
            <person name="Meng N."/>
            <person name="Wang Y."/>
            <person name="Liu W."/>
            <person name="Liu Z."/>
            <person name="Liu J."/>
            <person name="Guo Q."/>
            <person name="Huang H."/>
            <person name="Sederoff R.R."/>
            <person name="Wang G."/>
            <person name="Qu G."/>
            <person name="Chen S."/>
        </authorList>
    </citation>
    <scope>NUCLEOTIDE SEQUENCE</scope>
    <source>
        <strain evidence="2">SC-2020</strain>
    </source>
</reference>
<keyword evidence="1" id="KW-0472">Membrane</keyword>
<gene>
    <name evidence="2" type="ORF">NC653_005372</name>
</gene>